<feature type="region of interest" description="Disordered" evidence="1">
    <location>
        <begin position="109"/>
        <end position="133"/>
    </location>
</feature>
<protein>
    <submittedName>
        <fullName evidence="2">Putative histone H2A.1</fullName>
    </submittedName>
</protein>
<evidence type="ECO:0000256" key="1">
    <source>
        <dbReference type="SAM" id="MobiDB-lite"/>
    </source>
</evidence>
<reference evidence="2" key="2">
    <citation type="submission" date="2014-07" db="EMBL/GenBank/DDBJ databases">
        <authorList>
            <person name="Hull J."/>
        </authorList>
    </citation>
    <scope>NUCLEOTIDE SEQUENCE</scope>
</reference>
<dbReference type="AlphaFoldDB" id="A0A0A9WMU0"/>
<organism evidence="2">
    <name type="scientific">Lygus hesperus</name>
    <name type="common">Western plant bug</name>
    <dbReference type="NCBI Taxonomy" id="30085"/>
    <lineage>
        <taxon>Eukaryota</taxon>
        <taxon>Metazoa</taxon>
        <taxon>Ecdysozoa</taxon>
        <taxon>Arthropoda</taxon>
        <taxon>Hexapoda</taxon>
        <taxon>Insecta</taxon>
        <taxon>Pterygota</taxon>
        <taxon>Neoptera</taxon>
        <taxon>Paraneoptera</taxon>
        <taxon>Hemiptera</taxon>
        <taxon>Heteroptera</taxon>
        <taxon>Panheteroptera</taxon>
        <taxon>Cimicomorpha</taxon>
        <taxon>Miridae</taxon>
        <taxon>Mirini</taxon>
        <taxon>Lygus</taxon>
    </lineage>
</organism>
<proteinExistence type="predicted"/>
<feature type="compositionally biased region" description="Acidic residues" evidence="1">
    <location>
        <begin position="113"/>
        <end position="122"/>
    </location>
</feature>
<evidence type="ECO:0000313" key="2">
    <source>
        <dbReference type="EMBL" id="JAG07823.1"/>
    </source>
</evidence>
<name>A0A0A9WMU0_LYGHE</name>
<sequence>MLSFQMTSLAERLNKEGILTSFVKMSDLTVGAKYSIQTIQRVQRIFGSSVEVTIDFQGNLSKLSLPKRFHSIIRDDEMLTYKSGDLTLQYLGMMGNAYNVTFLSRESEKEADAEKDEVEENENLLKSKKRRKH</sequence>
<reference evidence="2" key="1">
    <citation type="journal article" date="2014" name="PLoS ONE">
        <title>Transcriptome-Based Identification of ABC Transporters in the Western Tarnished Plant Bug Lygus hesperus.</title>
        <authorList>
            <person name="Hull J.J."/>
            <person name="Chaney K."/>
            <person name="Geib S.M."/>
            <person name="Fabrick J.A."/>
            <person name="Brent C.S."/>
            <person name="Walsh D."/>
            <person name="Lavine L.C."/>
        </authorList>
    </citation>
    <scope>NUCLEOTIDE SEQUENCE</scope>
</reference>
<dbReference type="EMBL" id="GBHO01035781">
    <property type="protein sequence ID" value="JAG07823.1"/>
    <property type="molecule type" value="Transcribed_RNA"/>
</dbReference>
<gene>
    <name evidence="2" type="ORF">CM83_5449</name>
</gene>
<accession>A0A0A9WMU0</accession>